<dbReference type="PROSITE" id="PS50089">
    <property type="entry name" value="ZF_RING_2"/>
    <property type="match status" value="1"/>
</dbReference>
<feature type="domain" description="RING-type" evidence="8">
    <location>
        <begin position="207"/>
        <end position="230"/>
    </location>
</feature>
<reference evidence="9 10" key="1">
    <citation type="journal article" date="2004" name="Nature">
        <title>Genome evolution in yeasts.</title>
        <authorList>
            <consortium name="Genolevures"/>
            <person name="Dujon B."/>
            <person name="Sherman D."/>
            <person name="Fischer G."/>
            <person name="Durrens P."/>
            <person name="Casaregola S."/>
            <person name="Lafontaine I."/>
            <person name="de Montigny J."/>
            <person name="Marck C."/>
            <person name="Neuveglise C."/>
            <person name="Talla E."/>
            <person name="Goffard N."/>
            <person name="Frangeul L."/>
            <person name="Aigle M."/>
            <person name="Anthouard V."/>
            <person name="Babour A."/>
            <person name="Barbe V."/>
            <person name="Barnay S."/>
            <person name="Blanchin S."/>
            <person name="Beckerich J.M."/>
            <person name="Beyne E."/>
            <person name="Bleykasten C."/>
            <person name="Boisrame A."/>
            <person name="Boyer J."/>
            <person name="Cattolico L."/>
            <person name="Confanioleri F."/>
            <person name="de Daruvar A."/>
            <person name="Despons L."/>
            <person name="Fabre E."/>
            <person name="Fairhead C."/>
            <person name="Ferry-Dumazet H."/>
            <person name="Groppi A."/>
            <person name="Hantraye F."/>
            <person name="Hennequin C."/>
            <person name="Jauniaux N."/>
            <person name="Joyet P."/>
            <person name="Kachouri R."/>
            <person name="Kerrest A."/>
            <person name="Koszul R."/>
            <person name="Lemaire M."/>
            <person name="Lesur I."/>
            <person name="Ma L."/>
            <person name="Muller H."/>
            <person name="Nicaud J.M."/>
            <person name="Nikolski M."/>
            <person name="Oztas S."/>
            <person name="Ozier-Kalogeropoulos O."/>
            <person name="Pellenz S."/>
            <person name="Potier S."/>
            <person name="Richard G.F."/>
            <person name="Straub M.L."/>
            <person name="Suleau A."/>
            <person name="Swennene D."/>
            <person name="Tekaia F."/>
            <person name="Wesolowski-Louvel M."/>
            <person name="Westhof E."/>
            <person name="Wirth B."/>
            <person name="Zeniou-Meyer M."/>
            <person name="Zivanovic I."/>
            <person name="Bolotin-Fukuhara M."/>
            <person name="Thierry A."/>
            <person name="Bouchier C."/>
            <person name="Caudron B."/>
            <person name="Scarpelli C."/>
            <person name="Gaillardin C."/>
            <person name="Weissenbach J."/>
            <person name="Wincker P."/>
            <person name="Souciet J.L."/>
        </authorList>
    </citation>
    <scope>NUCLEOTIDE SEQUENCE [LARGE SCALE GENOMIC DNA]</scope>
    <source>
        <strain evidence="10">ATCC 36239 / CBS 767 / BCRC 21394 / JCM 1990 / NBRC 0083 / IGC 2968</strain>
    </source>
</reference>
<keyword evidence="2" id="KW-0479">Metal-binding</keyword>
<evidence type="ECO:0000256" key="3">
    <source>
        <dbReference type="ARBA" id="ARBA00022771"/>
    </source>
</evidence>
<dbReference type="OrthoDB" id="8062037at2759"/>
<dbReference type="InParanoid" id="Q6BU12"/>
<dbReference type="GO" id="GO:0008270">
    <property type="term" value="F:zinc ion binding"/>
    <property type="evidence" value="ECO:0007669"/>
    <property type="project" value="UniProtKB-KW"/>
</dbReference>
<comment type="pathway">
    <text evidence="1">Protein modification; protein ubiquitination.</text>
</comment>
<evidence type="ECO:0000313" key="9">
    <source>
        <dbReference type="EMBL" id="CAG86385.2"/>
    </source>
</evidence>
<dbReference type="HOGENOM" id="CLU_051223_0_0_1"/>
<evidence type="ECO:0000256" key="2">
    <source>
        <dbReference type="ARBA" id="ARBA00022723"/>
    </source>
</evidence>
<evidence type="ECO:0000256" key="4">
    <source>
        <dbReference type="ARBA" id="ARBA00022786"/>
    </source>
</evidence>
<dbReference type="OMA" id="FGKSCII"/>
<evidence type="ECO:0000313" key="10">
    <source>
        <dbReference type="Proteomes" id="UP000000599"/>
    </source>
</evidence>
<dbReference type="STRING" id="284592.Q6BU12"/>
<dbReference type="UniPathway" id="UPA00143"/>
<gene>
    <name evidence="9" type="ordered locus">DEHA2C14366g</name>
</gene>
<evidence type="ECO:0000259" key="8">
    <source>
        <dbReference type="PROSITE" id="PS50089"/>
    </source>
</evidence>
<proteinExistence type="predicted"/>
<dbReference type="EMBL" id="CR382135">
    <property type="protein sequence ID" value="CAG86385.2"/>
    <property type="molecule type" value="Genomic_DNA"/>
</dbReference>
<keyword evidence="3 6" id="KW-0863">Zinc-finger</keyword>
<feature type="compositionally biased region" description="Basic and acidic residues" evidence="7">
    <location>
        <begin position="86"/>
        <end position="97"/>
    </location>
</feature>
<organism evidence="9 10">
    <name type="scientific">Debaryomyces hansenii (strain ATCC 36239 / CBS 767 / BCRC 21394 / JCM 1990 / NBRC 0083 / IGC 2968)</name>
    <name type="common">Yeast</name>
    <name type="synonym">Torulaspora hansenii</name>
    <dbReference type="NCBI Taxonomy" id="284592"/>
    <lineage>
        <taxon>Eukaryota</taxon>
        <taxon>Fungi</taxon>
        <taxon>Dikarya</taxon>
        <taxon>Ascomycota</taxon>
        <taxon>Saccharomycotina</taxon>
        <taxon>Pichiomycetes</taxon>
        <taxon>Debaryomycetaceae</taxon>
        <taxon>Debaryomyces</taxon>
    </lineage>
</organism>
<dbReference type="RefSeq" id="XP_458307.2">
    <property type="nucleotide sequence ID" value="XM_458307.1"/>
</dbReference>
<dbReference type="Proteomes" id="UP000000599">
    <property type="component" value="Chromosome C"/>
</dbReference>
<dbReference type="GO" id="GO:0016567">
    <property type="term" value="P:protein ubiquitination"/>
    <property type="evidence" value="ECO:0007669"/>
    <property type="project" value="UniProtKB-UniPathway"/>
</dbReference>
<dbReference type="InterPro" id="IPR001841">
    <property type="entry name" value="Znf_RING"/>
</dbReference>
<dbReference type="PANTHER" id="PTHR14155">
    <property type="entry name" value="RING FINGER DOMAIN-CONTAINING"/>
    <property type="match status" value="1"/>
</dbReference>
<keyword evidence="10" id="KW-1185">Reference proteome</keyword>
<feature type="compositionally biased region" description="Polar residues" evidence="7">
    <location>
        <begin position="397"/>
        <end position="413"/>
    </location>
</feature>
<dbReference type="VEuPathDB" id="FungiDB:DEHA2C14366g"/>
<dbReference type="GO" id="GO:0051603">
    <property type="term" value="P:proteolysis involved in protein catabolic process"/>
    <property type="evidence" value="ECO:0007669"/>
    <property type="project" value="UniProtKB-ARBA"/>
</dbReference>
<protein>
    <submittedName>
        <fullName evidence="9">DEHA2C14366p</fullName>
    </submittedName>
</protein>
<evidence type="ECO:0000256" key="6">
    <source>
        <dbReference type="PROSITE-ProRule" id="PRU00175"/>
    </source>
</evidence>
<accession>Q6BU12</accession>
<dbReference type="InterPro" id="IPR013083">
    <property type="entry name" value="Znf_RING/FYVE/PHD"/>
</dbReference>
<evidence type="ECO:0000256" key="7">
    <source>
        <dbReference type="SAM" id="MobiDB-lite"/>
    </source>
</evidence>
<keyword evidence="4" id="KW-0833">Ubl conjugation pathway</keyword>
<dbReference type="AlphaFoldDB" id="Q6BU12"/>
<evidence type="ECO:0000256" key="1">
    <source>
        <dbReference type="ARBA" id="ARBA00004906"/>
    </source>
</evidence>
<sequence length="442" mass="49780">MDPSERPPNFMGATIIDVDIDAANNMNSDLPTWLRDVLDRALSASGIRTKKKTASGDAINSLRELDLSSVSDPNCPICFDPYQAGNEKESKNVKEENSSNTEGSSNMYRHLREQNAAICENLNNFYNINNIQSMEHAQQFNDPSLFFPVDEGALINSRFPSRNLSTLENARPDQILPGYAEEEKMEENQDKEKEEEVSHMPVKMPNCDHVFGKSCIIEWLKGNVSCPLCREEVEASKETDPKIARRNIIRDNSFYNFNSNEEQVVDHILNHSTDVFNPFRRPFNPSISPLTDSYMHQDWATPYYTVDGNSPRSLTSREPNLVVPRRFPFSEGSSSVPFMPLRSQVRDLRRETRRNNASETNRSSDTQTGTTSENNPSVIDAGHETNQQNGEGQNEQISSHASFSDSRSLSPASNGRGGPERTTRNRATNGRSHPYVRPPSVD</sequence>
<dbReference type="GeneID" id="2900318"/>
<feature type="region of interest" description="Disordered" evidence="7">
    <location>
        <begin position="81"/>
        <end position="105"/>
    </location>
</feature>
<keyword evidence="5" id="KW-0862">Zinc</keyword>
<feature type="compositionally biased region" description="Polar residues" evidence="7">
    <location>
        <begin position="357"/>
        <end position="377"/>
    </location>
</feature>
<dbReference type="SUPFAM" id="SSF57850">
    <property type="entry name" value="RING/U-box"/>
    <property type="match status" value="1"/>
</dbReference>
<dbReference type="InterPro" id="IPR024766">
    <property type="entry name" value="Znf_RING_H2"/>
</dbReference>
<feature type="region of interest" description="Disordered" evidence="7">
    <location>
        <begin position="328"/>
        <end position="442"/>
    </location>
</feature>
<dbReference type="Gene3D" id="3.30.40.10">
    <property type="entry name" value="Zinc/RING finger domain, C3HC4 (zinc finger)"/>
    <property type="match status" value="1"/>
</dbReference>
<dbReference type="PANTHER" id="PTHR14155:SF627">
    <property type="entry name" value="OS06G0192800 PROTEIN"/>
    <property type="match status" value="1"/>
</dbReference>
<dbReference type="KEGG" id="dha:DEHA2C14366g"/>
<dbReference type="InterPro" id="IPR053238">
    <property type="entry name" value="RING-H2_zinc_finger"/>
</dbReference>
<feature type="compositionally biased region" description="Basic and acidic residues" evidence="7">
    <location>
        <begin position="344"/>
        <end position="356"/>
    </location>
</feature>
<name>Q6BU12_DEBHA</name>
<dbReference type="eggNOG" id="ENOG502SW0H">
    <property type="taxonomic scope" value="Eukaryota"/>
</dbReference>
<dbReference type="Pfam" id="PF12678">
    <property type="entry name" value="zf-rbx1"/>
    <property type="match status" value="1"/>
</dbReference>
<feature type="compositionally biased region" description="Low complexity" evidence="7">
    <location>
        <begin position="384"/>
        <end position="396"/>
    </location>
</feature>
<evidence type="ECO:0000256" key="5">
    <source>
        <dbReference type="ARBA" id="ARBA00022833"/>
    </source>
</evidence>